<organism evidence="2 3">
    <name type="scientific">Cladobotryum mycophilum</name>
    <dbReference type="NCBI Taxonomy" id="491253"/>
    <lineage>
        <taxon>Eukaryota</taxon>
        <taxon>Fungi</taxon>
        <taxon>Dikarya</taxon>
        <taxon>Ascomycota</taxon>
        <taxon>Pezizomycotina</taxon>
        <taxon>Sordariomycetes</taxon>
        <taxon>Hypocreomycetidae</taxon>
        <taxon>Hypocreales</taxon>
        <taxon>Hypocreaceae</taxon>
        <taxon>Cladobotryum</taxon>
    </lineage>
</organism>
<sequence>MTSGRAFGMKRWMEDGLLLPYGHPRDDFDTLNPLFFQDEEKFPPGAIAEPLSEWPMELLDCAGGRARNDVYGKMFYYVRNMFFKFHQRIKTLSLAVGINSKDFRDVPNFLLFHSEPQQFDRIELGTLWDRFPHLCHVVFTKLLRHQDENPFATMLAMTRESVSVPVNTNRELYEKEQLLLHAPSGTELDEYAPPLGDKDITLKSVLRRQLGLVVWRNWDQFADLYHKCGETFDFIARDKQEEPQGTRSVILKGHLGFQLRAKNTITPRWPNRLVYNKTSRPTLREFNRWIGWANVMPERWLEWKKIRDVKNEELDKWLKIAFRDINEEDEATSDGEGPSSYQGLAVGGRDVEDGRDVKCGRDAEGGQDSETEDIKKNDDSNGDMAGKKAKATRGKRGKKLKQKKKKHGKM</sequence>
<reference evidence="2 3" key="1">
    <citation type="submission" date="2024-01" db="EMBL/GenBank/DDBJ databases">
        <title>Complete genome of Cladobotryum mycophilum ATHUM6906.</title>
        <authorList>
            <person name="Christinaki A.C."/>
            <person name="Myridakis A.I."/>
            <person name="Kouvelis V.N."/>
        </authorList>
    </citation>
    <scope>NUCLEOTIDE SEQUENCE [LARGE SCALE GENOMIC DNA]</scope>
    <source>
        <strain evidence="2 3">ATHUM6906</strain>
    </source>
</reference>
<comment type="caution">
    <text evidence="2">The sequence shown here is derived from an EMBL/GenBank/DDBJ whole genome shotgun (WGS) entry which is preliminary data.</text>
</comment>
<protein>
    <submittedName>
        <fullName evidence="2">Uncharacterized protein</fullName>
    </submittedName>
</protein>
<evidence type="ECO:0000256" key="1">
    <source>
        <dbReference type="SAM" id="MobiDB-lite"/>
    </source>
</evidence>
<evidence type="ECO:0000313" key="2">
    <source>
        <dbReference type="EMBL" id="KAK5994601.1"/>
    </source>
</evidence>
<feature type="compositionally biased region" description="Basic and acidic residues" evidence="1">
    <location>
        <begin position="349"/>
        <end position="364"/>
    </location>
</feature>
<feature type="compositionally biased region" description="Basic residues" evidence="1">
    <location>
        <begin position="387"/>
        <end position="410"/>
    </location>
</feature>
<feature type="region of interest" description="Disordered" evidence="1">
    <location>
        <begin position="329"/>
        <end position="410"/>
    </location>
</feature>
<name>A0ABR0SR01_9HYPO</name>
<gene>
    <name evidence="2" type="ORF">PT974_05080</name>
</gene>
<keyword evidence="3" id="KW-1185">Reference proteome</keyword>
<dbReference type="EMBL" id="JAVFKD010000010">
    <property type="protein sequence ID" value="KAK5994601.1"/>
    <property type="molecule type" value="Genomic_DNA"/>
</dbReference>
<proteinExistence type="predicted"/>
<evidence type="ECO:0000313" key="3">
    <source>
        <dbReference type="Proteomes" id="UP001338125"/>
    </source>
</evidence>
<dbReference type="Proteomes" id="UP001338125">
    <property type="component" value="Unassembled WGS sequence"/>
</dbReference>
<accession>A0ABR0SR01</accession>